<evidence type="ECO:0000256" key="3">
    <source>
        <dbReference type="ARBA" id="ARBA00022989"/>
    </source>
</evidence>
<dbReference type="GO" id="GO:0016020">
    <property type="term" value="C:membrane"/>
    <property type="evidence" value="ECO:0007669"/>
    <property type="project" value="UniProtKB-SubCell"/>
</dbReference>
<dbReference type="InterPro" id="IPR057019">
    <property type="entry name" value="F54D1_6-like_Ig-like_2"/>
</dbReference>
<dbReference type="WBParaSite" id="PSAMB.scaffold8857size5690.g31847.t1">
    <property type="protein sequence ID" value="PSAMB.scaffold8857size5690.g31847.t1"/>
    <property type="gene ID" value="PSAMB.scaffold8857size5690.g31847"/>
</dbReference>
<keyword evidence="4" id="KW-0472">Membrane</keyword>
<dbReference type="InterPro" id="IPR005533">
    <property type="entry name" value="AMOP_dom"/>
</dbReference>
<dbReference type="InterPro" id="IPR056075">
    <property type="entry name" value="DUF7658"/>
</dbReference>
<dbReference type="AlphaFoldDB" id="A0A914XMH5"/>
<dbReference type="Pfam" id="PF24678">
    <property type="entry name" value="DUF7658"/>
    <property type="match status" value="1"/>
</dbReference>
<feature type="compositionally biased region" description="Polar residues" evidence="5">
    <location>
        <begin position="372"/>
        <end position="384"/>
    </location>
</feature>
<dbReference type="PANTHER" id="PTHR13802:SF60">
    <property type="entry name" value="PROTEIN CBG06057"/>
    <property type="match status" value="1"/>
</dbReference>
<keyword evidence="2" id="KW-0812">Transmembrane</keyword>
<dbReference type="Proteomes" id="UP000887566">
    <property type="component" value="Unplaced"/>
</dbReference>
<proteinExistence type="predicted"/>
<dbReference type="PROSITE" id="PS50856">
    <property type="entry name" value="AMOP"/>
    <property type="match status" value="1"/>
</dbReference>
<dbReference type="PANTHER" id="PTHR13802">
    <property type="entry name" value="MUCIN 4-RELATED"/>
    <property type="match status" value="1"/>
</dbReference>
<evidence type="ECO:0000256" key="1">
    <source>
        <dbReference type="ARBA" id="ARBA00004370"/>
    </source>
</evidence>
<evidence type="ECO:0000313" key="7">
    <source>
        <dbReference type="Proteomes" id="UP000887566"/>
    </source>
</evidence>
<evidence type="ECO:0000256" key="5">
    <source>
        <dbReference type="SAM" id="MobiDB-lite"/>
    </source>
</evidence>
<evidence type="ECO:0000313" key="8">
    <source>
        <dbReference type="WBParaSite" id="PSAMB.scaffold8857size5690.g31847.t1"/>
    </source>
</evidence>
<feature type="domain" description="AMOP" evidence="6">
    <location>
        <begin position="41"/>
        <end position="221"/>
    </location>
</feature>
<dbReference type="Pfam" id="PF24464">
    <property type="entry name" value="Ig_F54D1_6_2"/>
    <property type="match status" value="1"/>
</dbReference>
<accession>A0A914XMH5</accession>
<name>A0A914XMH5_9BILA</name>
<protein>
    <submittedName>
        <fullName evidence="8">AMOP domain-containing protein</fullName>
    </submittedName>
</protein>
<sequence length="416" mass="47218">KAQEERITLNQVEHWFLSADERRTDLFTYRMGYLKLAPIRPNQAQGDALLSGYDEDGAQWNFIRDTEMNASCPCVEAQAKLDIGRFMPHPRCSQLFRDITCTSTLGAQNCYMSAQNVYGSHIGSGSTGDGTTSRFATHYGQVCCYDAQEKLMQTSYQPVVNSPFGELYSPGFPMRAYEFGTSPFQGQYEVPALSGFYHDLMPYFFCCKYTKHRCQLFYWRRPSSGCQEYQPSATGSAMGAGSFNTIDNEKFIFNEPGVFTLLYIPKTVHNPEVNIQIRLERFPNRKVDFSLLGDSMDQEELVQLTNATVITGISLETSDSERVHVVARKDTRRSRYRTSIIVGNILRYFDSIKLQRYRDLIPGSGNKPEVGGTQSREIPSENLFTSSRDADKKFEGFPDVALKNLPIYKSAPRFDT</sequence>
<keyword evidence="7" id="KW-1185">Reference proteome</keyword>
<keyword evidence="3" id="KW-1133">Transmembrane helix</keyword>
<evidence type="ECO:0000259" key="6">
    <source>
        <dbReference type="PROSITE" id="PS50856"/>
    </source>
</evidence>
<feature type="region of interest" description="Disordered" evidence="5">
    <location>
        <begin position="363"/>
        <end position="384"/>
    </location>
</feature>
<evidence type="ECO:0000256" key="2">
    <source>
        <dbReference type="ARBA" id="ARBA00022692"/>
    </source>
</evidence>
<dbReference type="Pfam" id="PF03782">
    <property type="entry name" value="AMOP"/>
    <property type="match status" value="1"/>
</dbReference>
<organism evidence="7 8">
    <name type="scientific">Plectus sambesii</name>
    <dbReference type="NCBI Taxonomy" id="2011161"/>
    <lineage>
        <taxon>Eukaryota</taxon>
        <taxon>Metazoa</taxon>
        <taxon>Ecdysozoa</taxon>
        <taxon>Nematoda</taxon>
        <taxon>Chromadorea</taxon>
        <taxon>Plectida</taxon>
        <taxon>Plectina</taxon>
        <taxon>Plectoidea</taxon>
        <taxon>Plectidae</taxon>
        <taxon>Plectus</taxon>
    </lineage>
</organism>
<dbReference type="InterPro" id="IPR051495">
    <property type="entry name" value="Epithelial_Barrier/Signaling"/>
</dbReference>
<comment type="subcellular location">
    <subcellularLocation>
        <location evidence="1">Membrane</location>
    </subcellularLocation>
</comment>
<dbReference type="SMART" id="SM00723">
    <property type="entry name" value="AMOP"/>
    <property type="match status" value="1"/>
</dbReference>
<evidence type="ECO:0000256" key="4">
    <source>
        <dbReference type="ARBA" id="ARBA00023136"/>
    </source>
</evidence>
<reference evidence="8" key="1">
    <citation type="submission" date="2022-11" db="UniProtKB">
        <authorList>
            <consortium name="WormBaseParasite"/>
        </authorList>
    </citation>
    <scope>IDENTIFICATION</scope>
</reference>